<feature type="non-terminal residue" evidence="1">
    <location>
        <position position="1"/>
    </location>
</feature>
<dbReference type="EMBL" id="JAPWTK010000431">
    <property type="protein sequence ID" value="KAJ8940441.1"/>
    <property type="molecule type" value="Genomic_DNA"/>
</dbReference>
<name>A0AAV8XNI2_9CUCU</name>
<evidence type="ECO:0000313" key="2">
    <source>
        <dbReference type="Proteomes" id="UP001162162"/>
    </source>
</evidence>
<dbReference type="Proteomes" id="UP001162162">
    <property type="component" value="Unassembled WGS sequence"/>
</dbReference>
<comment type="caution">
    <text evidence="1">The sequence shown here is derived from an EMBL/GenBank/DDBJ whole genome shotgun (WGS) entry which is preliminary data.</text>
</comment>
<organism evidence="1 2">
    <name type="scientific">Aromia moschata</name>
    <dbReference type="NCBI Taxonomy" id="1265417"/>
    <lineage>
        <taxon>Eukaryota</taxon>
        <taxon>Metazoa</taxon>
        <taxon>Ecdysozoa</taxon>
        <taxon>Arthropoda</taxon>
        <taxon>Hexapoda</taxon>
        <taxon>Insecta</taxon>
        <taxon>Pterygota</taxon>
        <taxon>Neoptera</taxon>
        <taxon>Endopterygota</taxon>
        <taxon>Coleoptera</taxon>
        <taxon>Polyphaga</taxon>
        <taxon>Cucujiformia</taxon>
        <taxon>Chrysomeloidea</taxon>
        <taxon>Cerambycidae</taxon>
        <taxon>Cerambycinae</taxon>
        <taxon>Callichromatini</taxon>
        <taxon>Aromia</taxon>
    </lineage>
</organism>
<reference evidence="1" key="1">
    <citation type="journal article" date="2023" name="Insect Mol. Biol.">
        <title>Genome sequencing provides insights into the evolution of gene families encoding plant cell wall-degrading enzymes in longhorned beetles.</title>
        <authorList>
            <person name="Shin N.R."/>
            <person name="Okamura Y."/>
            <person name="Kirsch R."/>
            <person name="Pauchet Y."/>
        </authorList>
    </citation>
    <scope>NUCLEOTIDE SEQUENCE</scope>
    <source>
        <strain evidence="1">AMC_N1</strain>
    </source>
</reference>
<protein>
    <submittedName>
        <fullName evidence="1">Uncharacterized protein</fullName>
    </submittedName>
</protein>
<keyword evidence="2" id="KW-1185">Reference proteome</keyword>
<proteinExistence type="predicted"/>
<gene>
    <name evidence="1" type="ORF">NQ318_007141</name>
</gene>
<dbReference type="AlphaFoldDB" id="A0AAV8XNI2"/>
<evidence type="ECO:0000313" key="1">
    <source>
        <dbReference type="EMBL" id="KAJ8940441.1"/>
    </source>
</evidence>
<sequence>LLILGTLLANKEQIEEAETCFLNLLVDEPRWVEGKTGWAVLYLFYQKYHKVEGLDLAQEMINKYADDERIVADYFTEFEDLAWTYKICPKTVFFSDRRSSPENEALLRNKGIH</sequence>
<accession>A0AAV8XNI2</accession>